<dbReference type="SUPFAM" id="SSF55073">
    <property type="entry name" value="Nucleotide cyclase"/>
    <property type="match status" value="1"/>
</dbReference>
<dbReference type="InterPro" id="IPR000160">
    <property type="entry name" value="GGDEF_dom"/>
</dbReference>
<evidence type="ECO:0000256" key="4">
    <source>
        <dbReference type="SAM" id="Phobius"/>
    </source>
</evidence>
<dbReference type="NCBIfam" id="TIGR00254">
    <property type="entry name" value="GGDEF"/>
    <property type="match status" value="1"/>
</dbReference>
<evidence type="ECO:0000313" key="6">
    <source>
        <dbReference type="EMBL" id="SNY45319.1"/>
    </source>
</evidence>
<dbReference type="GO" id="GO:0005886">
    <property type="term" value="C:plasma membrane"/>
    <property type="evidence" value="ECO:0007669"/>
    <property type="project" value="TreeGrafter"/>
</dbReference>
<dbReference type="PROSITE" id="PS50887">
    <property type="entry name" value="GGDEF"/>
    <property type="match status" value="1"/>
</dbReference>
<evidence type="ECO:0000259" key="5">
    <source>
        <dbReference type="PROSITE" id="PS50887"/>
    </source>
</evidence>
<dbReference type="EMBL" id="OBEB01000001">
    <property type="protein sequence ID" value="SNY45319.1"/>
    <property type="molecule type" value="Genomic_DNA"/>
</dbReference>
<evidence type="ECO:0000256" key="1">
    <source>
        <dbReference type="ARBA" id="ARBA00001946"/>
    </source>
</evidence>
<keyword evidence="4" id="KW-1133">Transmembrane helix</keyword>
<evidence type="ECO:0000313" key="7">
    <source>
        <dbReference type="Proteomes" id="UP000219353"/>
    </source>
</evidence>
<protein>
    <recommendedName>
        <fullName evidence="2">diguanylate cyclase</fullName>
        <ecNumber evidence="2">2.7.7.65</ecNumber>
    </recommendedName>
</protein>
<feature type="domain" description="GGDEF" evidence="5">
    <location>
        <begin position="201"/>
        <end position="331"/>
    </location>
</feature>
<feature type="transmembrane region" description="Helical" evidence="4">
    <location>
        <begin position="9"/>
        <end position="31"/>
    </location>
</feature>
<evidence type="ECO:0000256" key="2">
    <source>
        <dbReference type="ARBA" id="ARBA00012528"/>
    </source>
</evidence>
<dbReference type="OrthoDB" id="9812260at2"/>
<proteinExistence type="predicted"/>
<dbReference type="GO" id="GO:1902201">
    <property type="term" value="P:negative regulation of bacterial-type flagellum-dependent cell motility"/>
    <property type="evidence" value="ECO:0007669"/>
    <property type="project" value="TreeGrafter"/>
</dbReference>
<dbReference type="InterPro" id="IPR043128">
    <property type="entry name" value="Rev_trsase/Diguanyl_cyclase"/>
</dbReference>
<evidence type="ECO:0000256" key="3">
    <source>
        <dbReference type="ARBA" id="ARBA00034247"/>
    </source>
</evidence>
<accession>A0A285IBG2</accession>
<dbReference type="RefSeq" id="WP_097110090.1">
    <property type="nucleotide sequence ID" value="NZ_OBEB01000001.1"/>
</dbReference>
<dbReference type="SMART" id="SM00267">
    <property type="entry name" value="GGDEF"/>
    <property type="match status" value="1"/>
</dbReference>
<gene>
    <name evidence="6" type="ORF">SAMN06297280_0869</name>
</gene>
<reference evidence="7" key="1">
    <citation type="submission" date="2017-09" db="EMBL/GenBank/DDBJ databases">
        <authorList>
            <person name="Varghese N."/>
            <person name="Submissions S."/>
        </authorList>
    </citation>
    <scope>NUCLEOTIDE SEQUENCE [LARGE SCALE GENOMIC DNA]</scope>
    <source>
        <strain evidence="7">CGMCC 1.12461</strain>
    </source>
</reference>
<dbReference type="InterPro" id="IPR050469">
    <property type="entry name" value="Diguanylate_Cyclase"/>
</dbReference>
<dbReference type="GO" id="GO:0052621">
    <property type="term" value="F:diguanylate cyclase activity"/>
    <property type="evidence" value="ECO:0007669"/>
    <property type="project" value="UniProtKB-EC"/>
</dbReference>
<comment type="catalytic activity">
    <reaction evidence="3">
        <text>2 GTP = 3',3'-c-di-GMP + 2 diphosphate</text>
        <dbReference type="Rhea" id="RHEA:24898"/>
        <dbReference type="ChEBI" id="CHEBI:33019"/>
        <dbReference type="ChEBI" id="CHEBI:37565"/>
        <dbReference type="ChEBI" id="CHEBI:58805"/>
        <dbReference type="EC" id="2.7.7.65"/>
    </reaction>
</comment>
<name>A0A285IBG2_9GAMM</name>
<sequence length="335" mass="37085">MLARLKSNFYLAMISLVGLMISVCVTPYGIYRLLTGNIVVGIADLVMVSISICCVIYAWRTDNTKGPGLIMAMAFCVGAILVCINLGVDGVFWVYPFIVFIFFLVSPFKALLMLLLSLSVLVGVALFNPGQIFASTFQLVSFTVTCLITSLFAYVFAYRTQTQREALKVLATTDSLTGAANRRTLDEALMSAIVQHRKNATEYGLMLLDLDYFKNINDNYGHKTGDNVLTELVPVLKKMVRQRDTVFRFGGEEFVVLLADIKQADLHKLADKIRLGVNEQLGLPDGKKLTTSIGIAVLQNDESWESWLHRADLALYQAKSQGRNQVVAAQIDSDV</sequence>
<dbReference type="FunFam" id="3.30.70.270:FF:000001">
    <property type="entry name" value="Diguanylate cyclase domain protein"/>
    <property type="match status" value="1"/>
</dbReference>
<dbReference type="PANTHER" id="PTHR45138">
    <property type="entry name" value="REGULATORY COMPONENTS OF SENSORY TRANSDUCTION SYSTEM"/>
    <property type="match status" value="1"/>
</dbReference>
<dbReference type="PANTHER" id="PTHR45138:SF9">
    <property type="entry name" value="DIGUANYLATE CYCLASE DGCM-RELATED"/>
    <property type="match status" value="1"/>
</dbReference>
<dbReference type="InterPro" id="IPR029787">
    <property type="entry name" value="Nucleotide_cyclase"/>
</dbReference>
<feature type="transmembrane region" description="Helical" evidence="4">
    <location>
        <begin position="69"/>
        <end position="88"/>
    </location>
</feature>
<organism evidence="6 7">
    <name type="scientific">Arsukibacterium tuosuense</name>
    <dbReference type="NCBI Taxonomy" id="1323745"/>
    <lineage>
        <taxon>Bacteria</taxon>
        <taxon>Pseudomonadati</taxon>
        <taxon>Pseudomonadota</taxon>
        <taxon>Gammaproteobacteria</taxon>
        <taxon>Chromatiales</taxon>
        <taxon>Chromatiaceae</taxon>
        <taxon>Arsukibacterium</taxon>
    </lineage>
</organism>
<dbReference type="EC" id="2.7.7.65" evidence="2"/>
<keyword evidence="4" id="KW-0472">Membrane</keyword>
<feature type="transmembrane region" description="Helical" evidence="4">
    <location>
        <begin position="139"/>
        <end position="158"/>
    </location>
</feature>
<dbReference type="Proteomes" id="UP000219353">
    <property type="component" value="Unassembled WGS sequence"/>
</dbReference>
<dbReference type="AlphaFoldDB" id="A0A285IBG2"/>
<comment type="cofactor">
    <cofactor evidence="1">
        <name>Mg(2+)</name>
        <dbReference type="ChEBI" id="CHEBI:18420"/>
    </cofactor>
</comment>
<feature type="transmembrane region" description="Helical" evidence="4">
    <location>
        <begin position="94"/>
        <end position="127"/>
    </location>
</feature>
<keyword evidence="4" id="KW-0812">Transmembrane</keyword>
<dbReference type="Gene3D" id="3.30.70.270">
    <property type="match status" value="1"/>
</dbReference>
<dbReference type="CDD" id="cd01949">
    <property type="entry name" value="GGDEF"/>
    <property type="match status" value="1"/>
</dbReference>
<keyword evidence="7" id="KW-1185">Reference proteome</keyword>
<dbReference type="Pfam" id="PF00990">
    <property type="entry name" value="GGDEF"/>
    <property type="match status" value="1"/>
</dbReference>
<feature type="transmembrane region" description="Helical" evidence="4">
    <location>
        <begin position="37"/>
        <end position="57"/>
    </location>
</feature>
<dbReference type="GO" id="GO:0043709">
    <property type="term" value="P:cell adhesion involved in single-species biofilm formation"/>
    <property type="evidence" value="ECO:0007669"/>
    <property type="project" value="TreeGrafter"/>
</dbReference>